<dbReference type="SMART" id="SM00195">
    <property type="entry name" value="DSPc"/>
    <property type="match status" value="1"/>
</dbReference>
<feature type="region of interest" description="Disordered" evidence="5">
    <location>
        <begin position="157"/>
        <end position="177"/>
    </location>
</feature>
<dbReference type="EC" id="3.1.3.48" evidence="2"/>
<evidence type="ECO:0000256" key="1">
    <source>
        <dbReference type="ARBA" id="ARBA00008601"/>
    </source>
</evidence>
<feature type="region of interest" description="Disordered" evidence="5">
    <location>
        <begin position="360"/>
        <end position="381"/>
    </location>
</feature>
<gene>
    <name evidence="8" type="ORF">WICPIJ_004965</name>
</gene>
<reference evidence="8" key="1">
    <citation type="journal article" date="2021" name="Open Biol.">
        <title>Shared evolutionary footprints suggest mitochondrial oxidative damage underlies multiple complex I losses in fungi.</title>
        <authorList>
            <person name="Schikora-Tamarit M.A."/>
            <person name="Marcet-Houben M."/>
            <person name="Nosek J."/>
            <person name="Gabaldon T."/>
        </authorList>
    </citation>
    <scope>NUCLEOTIDE SEQUENCE</scope>
    <source>
        <strain evidence="8">CBS2887</strain>
    </source>
</reference>
<evidence type="ECO:0000313" key="8">
    <source>
        <dbReference type="EMBL" id="KAH3684063.1"/>
    </source>
</evidence>
<accession>A0A9P8TLJ8</accession>
<dbReference type="GO" id="GO:0033550">
    <property type="term" value="F:MAP kinase tyrosine phosphatase activity"/>
    <property type="evidence" value="ECO:0007669"/>
    <property type="project" value="TreeGrafter"/>
</dbReference>
<dbReference type="GO" id="GO:0005829">
    <property type="term" value="C:cytosol"/>
    <property type="evidence" value="ECO:0007669"/>
    <property type="project" value="TreeGrafter"/>
</dbReference>
<keyword evidence="9" id="KW-1185">Reference proteome</keyword>
<comment type="similarity">
    <text evidence="1">Belongs to the protein-tyrosine phosphatase family. Non-receptor class dual specificity subfamily.</text>
</comment>
<dbReference type="PROSITE" id="PS00383">
    <property type="entry name" value="TYR_PHOSPHATASE_1"/>
    <property type="match status" value="1"/>
</dbReference>
<dbReference type="SUPFAM" id="SSF52799">
    <property type="entry name" value="(Phosphotyrosine protein) phosphatases II"/>
    <property type="match status" value="1"/>
</dbReference>
<comment type="caution">
    <text evidence="8">The sequence shown here is derived from an EMBL/GenBank/DDBJ whole genome shotgun (WGS) entry which is preliminary data.</text>
</comment>
<evidence type="ECO:0000259" key="6">
    <source>
        <dbReference type="PROSITE" id="PS50054"/>
    </source>
</evidence>
<feature type="region of interest" description="Disordered" evidence="5">
    <location>
        <begin position="41"/>
        <end position="137"/>
    </location>
</feature>
<reference evidence="8" key="2">
    <citation type="submission" date="2021-01" db="EMBL/GenBank/DDBJ databases">
        <authorList>
            <person name="Schikora-Tamarit M.A."/>
        </authorList>
    </citation>
    <scope>NUCLEOTIDE SEQUENCE</scope>
    <source>
        <strain evidence="8">CBS2887</strain>
    </source>
</reference>
<dbReference type="InterPro" id="IPR016130">
    <property type="entry name" value="Tyr_Pase_AS"/>
</dbReference>
<dbReference type="InterPro" id="IPR029021">
    <property type="entry name" value="Prot-tyrosine_phosphatase-like"/>
</dbReference>
<dbReference type="PROSITE" id="PS50056">
    <property type="entry name" value="TYR_PHOSPHATASE_2"/>
    <property type="match status" value="1"/>
</dbReference>
<dbReference type="EMBL" id="JAEUBG010002791">
    <property type="protein sequence ID" value="KAH3684063.1"/>
    <property type="molecule type" value="Genomic_DNA"/>
</dbReference>
<dbReference type="CDD" id="cd14521">
    <property type="entry name" value="DSP_fungal_SDP1-like"/>
    <property type="match status" value="1"/>
</dbReference>
<dbReference type="GO" id="GO:0008330">
    <property type="term" value="F:protein tyrosine/threonine phosphatase activity"/>
    <property type="evidence" value="ECO:0007669"/>
    <property type="project" value="TreeGrafter"/>
</dbReference>
<dbReference type="Pfam" id="PF00782">
    <property type="entry name" value="DSPc"/>
    <property type="match status" value="1"/>
</dbReference>
<protein>
    <recommendedName>
        <fullName evidence="2">protein-tyrosine-phosphatase</fullName>
        <ecNumber evidence="2">3.1.3.48</ecNumber>
    </recommendedName>
</protein>
<dbReference type="GO" id="GO:0005634">
    <property type="term" value="C:nucleus"/>
    <property type="evidence" value="ECO:0007669"/>
    <property type="project" value="TreeGrafter"/>
</dbReference>
<dbReference type="PROSITE" id="PS50054">
    <property type="entry name" value="TYR_PHOSPHATASE_DUAL"/>
    <property type="match status" value="1"/>
</dbReference>
<sequence>MLTNMSQQSNVPPPINNITTSPQTKRNTKNLSLQLNNSNHASAMPIFPTSPLPSSPTTHGNMSHGSSPPEMTLYRHPSLNRANSVKPQQQPLLKRRTTLSLSIPDEGTRPQNKTNTNNNTGISIPSCSTSPSSPLVPSTPKEHYMMGFPISTTSTQTIEFSRSSSTSQPASETEKDTLQTQTLVQDLSHMSISADNEIYNLDCYPDGPVCVKDPNLFLYSEPTLQEIEQFDLVVNVAKECPPPFPYDSPLPTTGVLELQHGKTKYVYVPWTHTSKLCLDLPQLTNLIQRFLETPHTRILIHCQCGVSRSASLIIALFMKLRTENLNDSYNVLKEKADKISPNMSLIFQLMEWGEILGVNEPVGTPTTIEGKTPENDDDDNE</sequence>
<dbReference type="InterPro" id="IPR020422">
    <property type="entry name" value="TYR_PHOSPHATASE_DUAL_dom"/>
</dbReference>
<keyword evidence="3" id="KW-0378">Hydrolase</keyword>
<feature type="region of interest" description="Disordered" evidence="5">
    <location>
        <begin position="1"/>
        <end position="25"/>
    </location>
</feature>
<feature type="compositionally biased region" description="Polar residues" evidence="5">
    <location>
        <begin position="157"/>
        <end position="171"/>
    </location>
</feature>
<dbReference type="AlphaFoldDB" id="A0A9P8TLJ8"/>
<evidence type="ECO:0000256" key="3">
    <source>
        <dbReference type="ARBA" id="ARBA00022801"/>
    </source>
</evidence>
<evidence type="ECO:0000256" key="2">
    <source>
        <dbReference type="ARBA" id="ARBA00013064"/>
    </source>
</evidence>
<dbReference type="Proteomes" id="UP000774326">
    <property type="component" value="Unassembled WGS sequence"/>
</dbReference>
<evidence type="ECO:0000313" key="9">
    <source>
        <dbReference type="Proteomes" id="UP000774326"/>
    </source>
</evidence>
<proteinExistence type="inferred from homology"/>
<dbReference type="PANTHER" id="PTHR10159">
    <property type="entry name" value="DUAL SPECIFICITY PROTEIN PHOSPHATASE"/>
    <property type="match status" value="1"/>
</dbReference>
<feature type="compositionally biased region" description="Polar residues" evidence="5">
    <location>
        <begin position="80"/>
        <end position="91"/>
    </location>
</feature>
<dbReference type="OrthoDB" id="426001at2759"/>
<evidence type="ECO:0000256" key="5">
    <source>
        <dbReference type="SAM" id="MobiDB-lite"/>
    </source>
</evidence>
<feature type="compositionally biased region" description="Polar residues" evidence="5">
    <location>
        <begin position="109"/>
        <end position="121"/>
    </location>
</feature>
<dbReference type="Gene3D" id="3.90.190.10">
    <property type="entry name" value="Protein tyrosine phosphatase superfamily"/>
    <property type="match status" value="1"/>
</dbReference>
<feature type="compositionally biased region" description="Low complexity" evidence="5">
    <location>
        <begin position="122"/>
        <end position="137"/>
    </location>
</feature>
<keyword evidence="4" id="KW-0904">Protein phosphatase</keyword>
<dbReference type="GO" id="GO:0043409">
    <property type="term" value="P:negative regulation of MAPK cascade"/>
    <property type="evidence" value="ECO:0007669"/>
    <property type="project" value="TreeGrafter"/>
</dbReference>
<dbReference type="PANTHER" id="PTHR10159:SF519">
    <property type="entry name" value="DUAL SPECIFICITY PROTEIN PHOSPHATASE MPK3"/>
    <property type="match status" value="1"/>
</dbReference>
<evidence type="ECO:0000256" key="4">
    <source>
        <dbReference type="ARBA" id="ARBA00022912"/>
    </source>
</evidence>
<dbReference type="GO" id="GO:0017017">
    <property type="term" value="F:MAP kinase tyrosine/serine/threonine phosphatase activity"/>
    <property type="evidence" value="ECO:0007669"/>
    <property type="project" value="TreeGrafter"/>
</dbReference>
<feature type="domain" description="Tyrosine specific protein phosphatases" evidence="7">
    <location>
        <begin position="281"/>
        <end position="335"/>
    </location>
</feature>
<dbReference type="InterPro" id="IPR000340">
    <property type="entry name" value="Dual-sp_phosphatase_cat-dom"/>
</dbReference>
<name>A0A9P8TLJ8_WICPI</name>
<feature type="domain" description="Tyrosine-protein phosphatase" evidence="6">
    <location>
        <begin position="207"/>
        <end position="358"/>
    </location>
</feature>
<dbReference type="InterPro" id="IPR000387">
    <property type="entry name" value="Tyr_Pase_dom"/>
</dbReference>
<evidence type="ECO:0000259" key="7">
    <source>
        <dbReference type="PROSITE" id="PS50056"/>
    </source>
</evidence>
<organism evidence="8 9">
    <name type="scientific">Wickerhamomyces pijperi</name>
    <name type="common">Yeast</name>
    <name type="synonym">Pichia pijperi</name>
    <dbReference type="NCBI Taxonomy" id="599730"/>
    <lineage>
        <taxon>Eukaryota</taxon>
        <taxon>Fungi</taxon>
        <taxon>Dikarya</taxon>
        <taxon>Ascomycota</taxon>
        <taxon>Saccharomycotina</taxon>
        <taxon>Saccharomycetes</taxon>
        <taxon>Phaffomycetales</taxon>
        <taxon>Wickerhamomycetaceae</taxon>
        <taxon>Wickerhamomyces</taxon>
    </lineage>
</organism>